<protein>
    <submittedName>
        <fullName evidence="1">Uncharacterized protein</fullName>
    </submittedName>
</protein>
<dbReference type="Proteomes" id="UP000244870">
    <property type="component" value="Chromosome"/>
</dbReference>
<dbReference type="EMBL" id="CP020928">
    <property type="protein sequence ID" value="AWF95772.1"/>
    <property type="molecule type" value="Genomic_DNA"/>
</dbReference>
<dbReference type="AlphaFoldDB" id="A0A2S1KS00"/>
<organism evidence="1 2">
    <name type="scientific">Weissella cibaria</name>
    <dbReference type="NCBI Taxonomy" id="137591"/>
    <lineage>
        <taxon>Bacteria</taxon>
        <taxon>Bacillati</taxon>
        <taxon>Bacillota</taxon>
        <taxon>Bacilli</taxon>
        <taxon>Lactobacillales</taxon>
        <taxon>Lactobacillaceae</taxon>
        <taxon>Weissella</taxon>
    </lineage>
</organism>
<reference evidence="1 2" key="1">
    <citation type="submission" date="2017-04" db="EMBL/GenBank/DDBJ databases">
        <title>Weissella cibaria strain m2 complete genome.</title>
        <authorList>
            <person name="Pan Q."/>
            <person name="Tan M."/>
            <person name="Yao F."/>
            <person name="Su S."/>
        </authorList>
    </citation>
    <scope>NUCLEOTIDE SEQUENCE [LARGE SCALE GENOMIC DNA]</scope>
    <source>
        <strain evidence="1 2">M2</strain>
    </source>
</reference>
<dbReference type="RefSeq" id="WP_108730569.1">
    <property type="nucleotide sequence ID" value="NZ_CP020928.1"/>
</dbReference>
<accession>A0A2S1KS00</accession>
<name>A0A2S1KS00_9LACO</name>
<evidence type="ECO:0000313" key="2">
    <source>
        <dbReference type="Proteomes" id="UP000244870"/>
    </source>
</evidence>
<sequence length="203" mass="23441">MRILVRFAIVGLLVGIFLFSYEAQKPVTTRKPATNAPKSPKPNHDLLTTKQLHDNQLLYFAAIINYATSNITDGRWQEVKHPSNGWQIEPHLVSGTTRYFVWPDKQATADQKMVMPNWFSMSENVVTLHSFIIHSGGQDVVHEISVQEIINWHNQSQVRLQRLEKIQTNSCLLTEMTQKRPHRQTDEAFFKQIVNTNINLTIH</sequence>
<gene>
    <name evidence="1" type="ORF">B6254_1368</name>
</gene>
<evidence type="ECO:0000313" key="1">
    <source>
        <dbReference type="EMBL" id="AWF95772.1"/>
    </source>
</evidence>
<proteinExistence type="predicted"/>